<feature type="signal peptide" evidence="1">
    <location>
        <begin position="1"/>
        <end position="23"/>
    </location>
</feature>
<dbReference type="Pfam" id="PF22311">
    <property type="entry name" value="DUF6970"/>
    <property type="match status" value="1"/>
</dbReference>
<accession>A0ABT1BH47</accession>
<keyword evidence="4" id="KW-1185">Reference proteome</keyword>
<dbReference type="PROSITE" id="PS51257">
    <property type="entry name" value="PROKAR_LIPOPROTEIN"/>
    <property type="match status" value="1"/>
</dbReference>
<comment type="caution">
    <text evidence="3">The sequence shown here is derived from an EMBL/GenBank/DDBJ whole genome shotgun (WGS) entry which is preliminary data.</text>
</comment>
<keyword evidence="1" id="KW-0732">Signal</keyword>
<name>A0ABT1BH47_9BURK</name>
<evidence type="ECO:0000256" key="1">
    <source>
        <dbReference type="SAM" id="SignalP"/>
    </source>
</evidence>
<reference evidence="3 4" key="1">
    <citation type="submission" date="2022-06" db="EMBL/GenBank/DDBJ databases">
        <title>Ideonella sp. NS12-5 Genome sequencing and assembly.</title>
        <authorList>
            <person name="Jung Y."/>
        </authorList>
    </citation>
    <scope>NUCLEOTIDE SEQUENCE [LARGE SCALE GENOMIC DNA]</scope>
    <source>
        <strain evidence="3 4">NS12-5</strain>
    </source>
</reference>
<evidence type="ECO:0000259" key="2">
    <source>
        <dbReference type="Pfam" id="PF22311"/>
    </source>
</evidence>
<feature type="domain" description="DUF6970" evidence="2">
    <location>
        <begin position="42"/>
        <end position="115"/>
    </location>
</feature>
<evidence type="ECO:0000313" key="4">
    <source>
        <dbReference type="Proteomes" id="UP001204851"/>
    </source>
</evidence>
<gene>
    <name evidence="3" type="ORF">M0L44_02240</name>
</gene>
<sequence length="127" mass="12876">MNSKVLLRWGAGLCLAGSLGACAQPASGPALPDWLSQRIAAFEQAPQEAEAVEILALPHAGATAYLFVAPCCDQFNVLYDATGRRLCAPSGGITGRGDGRCAAPAAVSAAQTVWRLKAPGASAPATP</sequence>
<feature type="chain" id="PRO_5046900183" description="DUF6970 domain-containing protein" evidence="1">
    <location>
        <begin position="24"/>
        <end position="127"/>
    </location>
</feature>
<evidence type="ECO:0000313" key="3">
    <source>
        <dbReference type="EMBL" id="MCO5975542.1"/>
    </source>
</evidence>
<organism evidence="3 4">
    <name type="scientific">Ideonella oryzae</name>
    <dbReference type="NCBI Taxonomy" id="2937441"/>
    <lineage>
        <taxon>Bacteria</taxon>
        <taxon>Pseudomonadati</taxon>
        <taxon>Pseudomonadota</taxon>
        <taxon>Betaproteobacteria</taxon>
        <taxon>Burkholderiales</taxon>
        <taxon>Sphaerotilaceae</taxon>
        <taxon>Ideonella</taxon>
    </lineage>
</organism>
<dbReference type="Proteomes" id="UP001204851">
    <property type="component" value="Unassembled WGS sequence"/>
</dbReference>
<dbReference type="InterPro" id="IPR054243">
    <property type="entry name" value="DUF6970"/>
</dbReference>
<protein>
    <recommendedName>
        <fullName evidence="2">DUF6970 domain-containing protein</fullName>
    </recommendedName>
</protein>
<proteinExistence type="predicted"/>
<dbReference type="RefSeq" id="WP_252767973.1">
    <property type="nucleotide sequence ID" value="NZ_JAMXMC010000001.1"/>
</dbReference>
<dbReference type="EMBL" id="JAMXMC010000001">
    <property type="protein sequence ID" value="MCO5975542.1"/>
    <property type="molecule type" value="Genomic_DNA"/>
</dbReference>